<evidence type="ECO:0000313" key="7">
    <source>
        <dbReference type="Proteomes" id="UP001569428"/>
    </source>
</evidence>
<feature type="signal peptide" evidence="5">
    <location>
        <begin position="1"/>
        <end position="25"/>
    </location>
</feature>
<feature type="region of interest" description="Disordered" evidence="4">
    <location>
        <begin position="578"/>
        <end position="607"/>
    </location>
</feature>
<comment type="caution">
    <text evidence="6">The sequence shown here is derived from an EMBL/GenBank/DDBJ whole genome shotgun (WGS) entry which is preliminary data.</text>
</comment>
<evidence type="ECO:0000256" key="3">
    <source>
        <dbReference type="ARBA" id="ARBA00023180"/>
    </source>
</evidence>
<organism evidence="6 7">
    <name type="scientific">Microbulbifer epialgicus</name>
    <dbReference type="NCBI Taxonomy" id="393907"/>
    <lineage>
        <taxon>Bacteria</taxon>
        <taxon>Pseudomonadati</taxon>
        <taxon>Pseudomonadota</taxon>
        <taxon>Gammaproteobacteria</taxon>
        <taxon>Cellvibrionales</taxon>
        <taxon>Microbulbiferaceae</taxon>
        <taxon>Microbulbifer</taxon>
    </lineage>
</organism>
<dbReference type="InterPro" id="IPR028994">
    <property type="entry name" value="Integrin_alpha_N"/>
</dbReference>
<evidence type="ECO:0000256" key="2">
    <source>
        <dbReference type="ARBA" id="ARBA00022737"/>
    </source>
</evidence>
<dbReference type="Proteomes" id="UP001569428">
    <property type="component" value="Unassembled WGS sequence"/>
</dbReference>
<keyword evidence="3" id="KW-0325">Glycoprotein</keyword>
<dbReference type="InterPro" id="IPR013519">
    <property type="entry name" value="Int_alpha_beta-p"/>
</dbReference>
<sequence>MKNTTIYVFAIFLFLLAACGGSSSGSDSGNNVVTVPAQPQNVSLSFQAVKLFQFTWDEVEGASYYRLQENPDGVSGFTQVGEDIPQGTETYTLEVPIYARINAQYLLQACNTEGCSDSEVLTVDSTLANSIGYFKASNTDKEDLFGYSVSLSKDGKTLAVAAPEESSNATGIDGDQNNNDAPESGAVYVFARIGADARWAQQAYLKASNTDRGDYFGYSVSLSGDGDTLAVAAVSESSNATGIDGDQGNNDASDSGAVYVFTRTSATWIQQAYIKASNTDRYDIFGNSISLSGDGNTLAVAAYQEGSNATGIDGDQSNNDAVNSGAVYVFVRIGTTWAQQTYLKASNADEYGLFGTSISLSSDGDTLAVAAVGDDSNAIGIDGDQSNNDAFFSGAVYMFARTGASWAQSAYVKASNTDDEDFFGSSISLSGDGSTLAVGARREDSNATGIDGDQNNNDAPSSGAVYVFARTGATWAQQAYIKASNTDYQDSFGSSISLSGDGNTLAVGAQEEDSNVTGINGNQSNNDASNSGAVYVLVRRGVIWTQQAHLKASNTFGVYLFGYSVSLSGDGRTLAVGTPGDKSDSTGISNNRSNDHSASFSGSAFIY</sequence>
<feature type="chain" id="PRO_5047065909" evidence="5">
    <location>
        <begin position="26"/>
        <end position="607"/>
    </location>
</feature>
<protein>
    <submittedName>
        <fullName evidence="6">Histidine kinase</fullName>
    </submittedName>
</protein>
<dbReference type="PANTHER" id="PTHR36220">
    <property type="entry name" value="UNNAMED PRODUCT"/>
    <property type="match status" value="1"/>
</dbReference>
<keyword evidence="6" id="KW-0808">Transferase</keyword>
<name>A0ABV4P6Q9_9GAMM</name>
<gene>
    <name evidence="6" type="ORF">ACCI49_23145</name>
</gene>
<dbReference type="GO" id="GO:0016301">
    <property type="term" value="F:kinase activity"/>
    <property type="evidence" value="ECO:0007669"/>
    <property type="project" value="UniProtKB-KW"/>
</dbReference>
<keyword evidence="7" id="KW-1185">Reference proteome</keyword>
<evidence type="ECO:0000256" key="1">
    <source>
        <dbReference type="ARBA" id="ARBA00022729"/>
    </source>
</evidence>
<dbReference type="InterPro" id="IPR013517">
    <property type="entry name" value="FG-GAP"/>
</dbReference>
<dbReference type="SUPFAM" id="SSF75011">
    <property type="entry name" value="3-carboxy-cis,cis-mucoante lactonizing enzyme"/>
    <property type="match status" value="1"/>
</dbReference>
<evidence type="ECO:0000256" key="5">
    <source>
        <dbReference type="SAM" id="SignalP"/>
    </source>
</evidence>
<dbReference type="Pfam" id="PF14312">
    <property type="entry name" value="FG-GAP_2"/>
    <property type="match status" value="6"/>
</dbReference>
<dbReference type="PANTHER" id="PTHR36220:SF1">
    <property type="entry name" value="GAMMA TUBULIN COMPLEX COMPONENT C-TERMINAL DOMAIN-CONTAINING PROTEIN"/>
    <property type="match status" value="1"/>
</dbReference>
<dbReference type="EMBL" id="JBGMEK010000138">
    <property type="protein sequence ID" value="MFA0813786.1"/>
    <property type="molecule type" value="Genomic_DNA"/>
</dbReference>
<dbReference type="RefSeq" id="WP_371841602.1">
    <property type="nucleotide sequence ID" value="NZ_JBGMEK010000138.1"/>
</dbReference>
<evidence type="ECO:0000256" key="4">
    <source>
        <dbReference type="SAM" id="MobiDB-lite"/>
    </source>
</evidence>
<keyword evidence="2" id="KW-0677">Repeat</keyword>
<dbReference type="PROSITE" id="PS51257">
    <property type="entry name" value="PROKAR_LIPOPROTEIN"/>
    <property type="match status" value="1"/>
</dbReference>
<proteinExistence type="predicted"/>
<accession>A0ABV4P6Q9</accession>
<keyword evidence="1 5" id="KW-0732">Signal</keyword>
<evidence type="ECO:0000313" key="6">
    <source>
        <dbReference type="EMBL" id="MFA0813786.1"/>
    </source>
</evidence>
<dbReference type="SMART" id="SM00191">
    <property type="entry name" value="Int_alpha"/>
    <property type="match status" value="6"/>
</dbReference>
<feature type="compositionally biased region" description="Polar residues" evidence="4">
    <location>
        <begin position="585"/>
        <end position="607"/>
    </location>
</feature>
<reference evidence="6 7" key="1">
    <citation type="submission" date="2024-08" db="EMBL/GenBank/DDBJ databases">
        <authorList>
            <person name="Ishaq N."/>
        </authorList>
    </citation>
    <scope>NUCLEOTIDE SEQUENCE [LARGE SCALE GENOMIC DNA]</scope>
    <source>
        <strain evidence="6 7">DSM 18651</strain>
    </source>
</reference>
<keyword evidence="6" id="KW-0418">Kinase</keyword>
<dbReference type="Gene3D" id="2.130.10.130">
    <property type="entry name" value="Integrin alpha, N-terminal"/>
    <property type="match status" value="6"/>
</dbReference>